<reference evidence="2" key="1">
    <citation type="submission" date="2022-10" db="EMBL/GenBank/DDBJ databases">
        <title>Cytochrome P450 Catalyzes Benzene Ring Formation in the Biosynthesis of Trialkyl-Substituted Aromatic Polyketides.</title>
        <authorList>
            <person name="Zhao E."/>
            <person name="Ge H."/>
        </authorList>
    </citation>
    <scope>NUCLEOTIDE SEQUENCE</scope>
    <source>
        <strain evidence="2">NA0869</strain>
    </source>
</reference>
<dbReference type="EMBL" id="CP107567">
    <property type="protein sequence ID" value="UYQ60911.1"/>
    <property type="molecule type" value="Genomic_DNA"/>
</dbReference>
<name>A0ABY6I1Q7_STRPE</name>
<sequence length="73" mass="8594">MWSLLGGGREPQDPTLEHTVRRELAEEAPPRHRRPDPVRHRVRLQPRRRDRAHRHLRGSLDRQPPANSTSRKG</sequence>
<evidence type="ECO:0000256" key="1">
    <source>
        <dbReference type="SAM" id="MobiDB-lite"/>
    </source>
</evidence>
<dbReference type="InterPro" id="IPR015797">
    <property type="entry name" value="NUDIX_hydrolase-like_dom_sf"/>
</dbReference>
<accession>A0ABY6I1Q7</accession>
<evidence type="ECO:0000313" key="3">
    <source>
        <dbReference type="Proteomes" id="UP001163878"/>
    </source>
</evidence>
<proteinExistence type="predicted"/>
<evidence type="ECO:0000313" key="2">
    <source>
        <dbReference type="EMBL" id="UYQ60911.1"/>
    </source>
</evidence>
<feature type="region of interest" description="Disordered" evidence="1">
    <location>
        <begin position="1"/>
        <end position="73"/>
    </location>
</feature>
<gene>
    <name evidence="2" type="ORF">OGH68_05110</name>
</gene>
<dbReference type="Proteomes" id="UP001163878">
    <property type="component" value="Chromosome"/>
</dbReference>
<organism evidence="2 3">
    <name type="scientific">Streptomyces peucetius</name>
    <dbReference type="NCBI Taxonomy" id="1950"/>
    <lineage>
        <taxon>Bacteria</taxon>
        <taxon>Bacillati</taxon>
        <taxon>Actinomycetota</taxon>
        <taxon>Actinomycetes</taxon>
        <taxon>Kitasatosporales</taxon>
        <taxon>Streptomycetaceae</taxon>
        <taxon>Streptomyces</taxon>
    </lineage>
</organism>
<evidence type="ECO:0008006" key="4">
    <source>
        <dbReference type="Google" id="ProtNLM"/>
    </source>
</evidence>
<protein>
    <recommendedName>
        <fullName evidence="4">Nudix hydrolase domain-containing protein</fullName>
    </recommendedName>
</protein>
<keyword evidence="3" id="KW-1185">Reference proteome</keyword>
<dbReference type="Gene3D" id="3.90.79.10">
    <property type="entry name" value="Nucleoside Triphosphate Pyrophosphohydrolase"/>
    <property type="match status" value="1"/>
</dbReference>
<feature type="compositionally biased region" description="Basic and acidic residues" evidence="1">
    <location>
        <begin position="10"/>
        <end position="39"/>
    </location>
</feature>
<dbReference type="RefSeq" id="WP_264242117.1">
    <property type="nucleotide sequence ID" value="NZ_CP107567.1"/>
</dbReference>
<dbReference type="SUPFAM" id="SSF55811">
    <property type="entry name" value="Nudix"/>
    <property type="match status" value="1"/>
</dbReference>
<feature type="compositionally biased region" description="Basic residues" evidence="1">
    <location>
        <begin position="40"/>
        <end position="57"/>
    </location>
</feature>